<proteinExistence type="inferred from homology"/>
<dbReference type="GO" id="GO:0034040">
    <property type="term" value="F:ATPase-coupled lipid transmembrane transporter activity"/>
    <property type="evidence" value="ECO:0007669"/>
    <property type="project" value="TreeGrafter"/>
</dbReference>
<comment type="subcellular location">
    <subcellularLocation>
        <location evidence="1">Cell membrane</location>
        <topology evidence="1">Multi-pass membrane protein</topology>
    </subcellularLocation>
</comment>
<comment type="similarity">
    <text evidence="2">Belongs to the ABC transporter superfamily.</text>
</comment>
<evidence type="ECO:0000313" key="15">
    <source>
        <dbReference type="EMBL" id="SEQ08527.1"/>
    </source>
</evidence>
<keyword evidence="7 15" id="KW-0067">ATP-binding</keyword>
<dbReference type="InterPro" id="IPR017871">
    <property type="entry name" value="ABC_transporter-like_CS"/>
</dbReference>
<evidence type="ECO:0000259" key="14">
    <source>
        <dbReference type="PROSITE" id="PS50990"/>
    </source>
</evidence>
<gene>
    <name evidence="15" type="ORF">SAMN05216548_102352</name>
</gene>
<dbReference type="InterPro" id="IPR005074">
    <property type="entry name" value="Peptidase_C39"/>
</dbReference>
<dbReference type="InterPro" id="IPR036640">
    <property type="entry name" value="ABC1_TM_sf"/>
</dbReference>
<evidence type="ECO:0000256" key="10">
    <source>
        <dbReference type="SAM" id="MobiDB-lite"/>
    </source>
</evidence>
<feature type="domain" description="ABC transporter" evidence="12">
    <location>
        <begin position="485"/>
        <end position="720"/>
    </location>
</feature>
<dbReference type="Gene3D" id="1.20.1560.10">
    <property type="entry name" value="ABC transporter type 1, transmembrane domain"/>
    <property type="match status" value="1"/>
</dbReference>
<dbReference type="Gene3D" id="3.40.50.300">
    <property type="entry name" value="P-loop containing nucleotide triphosphate hydrolases"/>
    <property type="match status" value="1"/>
</dbReference>
<evidence type="ECO:0000256" key="3">
    <source>
        <dbReference type="ARBA" id="ARBA00022448"/>
    </source>
</evidence>
<dbReference type="InterPro" id="IPR003593">
    <property type="entry name" value="AAA+_ATPase"/>
</dbReference>
<evidence type="ECO:0000256" key="6">
    <source>
        <dbReference type="ARBA" id="ARBA00022741"/>
    </source>
</evidence>
<feature type="domain" description="Peptidase C39" evidence="14">
    <location>
        <begin position="18"/>
        <end position="141"/>
    </location>
</feature>
<feature type="compositionally biased region" description="Low complexity" evidence="10">
    <location>
        <begin position="9"/>
        <end position="21"/>
    </location>
</feature>
<dbReference type="InterPro" id="IPR027417">
    <property type="entry name" value="P-loop_NTPase"/>
</dbReference>
<feature type="region of interest" description="Disordered" evidence="10">
    <location>
        <begin position="1"/>
        <end position="21"/>
    </location>
</feature>
<dbReference type="GO" id="GO:0005886">
    <property type="term" value="C:plasma membrane"/>
    <property type="evidence" value="ECO:0007669"/>
    <property type="project" value="UniProtKB-SubCell"/>
</dbReference>
<keyword evidence="4" id="KW-1003">Cell membrane</keyword>
<dbReference type="SMART" id="SM00382">
    <property type="entry name" value="AAA"/>
    <property type="match status" value="1"/>
</dbReference>
<evidence type="ECO:0000259" key="13">
    <source>
        <dbReference type="PROSITE" id="PS50929"/>
    </source>
</evidence>
<dbReference type="Pfam" id="PF00664">
    <property type="entry name" value="ABC_membrane"/>
    <property type="match status" value="1"/>
</dbReference>
<feature type="transmembrane region" description="Helical" evidence="11">
    <location>
        <begin position="170"/>
        <end position="191"/>
    </location>
</feature>
<keyword evidence="5 11" id="KW-0812">Transmembrane</keyword>
<evidence type="ECO:0000256" key="11">
    <source>
        <dbReference type="SAM" id="Phobius"/>
    </source>
</evidence>
<dbReference type="PROSITE" id="PS50929">
    <property type="entry name" value="ABC_TM1F"/>
    <property type="match status" value="1"/>
</dbReference>
<dbReference type="GO" id="GO:0030256">
    <property type="term" value="C:type I protein secretion system complex"/>
    <property type="evidence" value="ECO:0007669"/>
    <property type="project" value="InterPro"/>
</dbReference>
<reference evidence="15 16" key="1">
    <citation type="submission" date="2016-10" db="EMBL/GenBank/DDBJ databases">
        <authorList>
            <person name="de Groot N.N."/>
        </authorList>
    </citation>
    <scope>NUCLEOTIDE SEQUENCE [LARGE SCALE GENOMIC DNA]</scope>
    <source>
        <strain evidence="15 16">A52C2</strain>
    </source>
</reference>
<dbReference type="GO" id="GO:0030253">
    <property type="term" value="P:protein secretion by the type I secretion system"/>
    <property type="evidence" value="ECO:0007669"/>
    <property type="project" value="InterPro"/>
</dbReference>
<dbReference type="PROSITE" id="PS00211">
    <property type="entry name" value="ABC_TRANSPORTER_1"/>
    <property type="match status" value="1"/>
</dbReference>
<dbReference type="Pfam" id="PF03412">
    <property type="entry name" value="Peptidase_C39"/>
    <property type="match status" value="1"/>
</dbReference>
<keyword evidence="8 11" id="KW-1133">Transmembrane helix</keyword>
<accession>A0A1H9D593</accession>
<dbReference type="PROSITE" id="PS50893">
    <property type="entry name" value="ABC_TRANSPORTER_2"/>
    <property type="match status" value="1"/>
</dbReference>
<feature type="transmembrane region" description="Helical" evidence="11">
    <location>
        <begin position="203"/>
        <end position="224"/>
    </location>
</feature>
<feature type="domain" description="ABC transmembrane type-1" evidence="13">
    <location>
        <begin position="173"/>
        <end position="452"/>
    </location>
</feature>
<keyword evidence="6" id="KW-0547">Nucleotide-binding</keyword>
<evidence type="ECO:0000256" key="5">
    <source>
        <dbReference type="ARBA" id="ARBA00022692"/>
    </source>
</evidence>
<dbReference type="GO" id="GO:0140359">
    <property type="term" value="F:ABC-type transporter activity"/>
    <property type="evidence" value="ECO:0007669"/>
    <property type="project" value="InterPro"/>
</dbReference>
<evidence type="ECO:0000256" key="7">
    <source>
        <dbReference type="ARBA" id="ARBA00022840"/>
    </source>
</evidence>
<organism evidence="15 16">
    <name type="scientific">Faunimonas pinastri</name>
    <dbReference type="NCBI Taxonomy" id="1855383"/>
    <lineage>
        <taxon>Bacteria</taxon>
        <taxon>Pseudomonadati</taxon>
        <taxon>Pseudomonadota</taxon>
        <taxon>Alphaproteobacteria</taxon>
        <taxon>Hyphomicrobiales</taxon>
        <taxon>Afifellaceae</taxon>
        <taxon>Faunimonas</taxon>
    </lineage>
</organism>
<evidence type="ECO:0000259" key="12">
    <source>
        <dbReference type="PROSITE" id="PS50893"/>
    </source>
</evidence>
<dbReference type="InterPro" id="IPR039421">
    <property type="entry name" value="Type_1_exporter"/>
</dbReference>
<dbReference type="CDD" id="cd18588">
    <property type="entry name" value="ABC_6TM_CyaB_HlyB_like"/>
    <property type="match status" value="1"/>
</dbReference>
<dbReference type="PANTHER" id="PTHR24221">
    <property type="entry name" value="ATP-BINDING CASSETTE SUB-FAMILY B"/>
    <property type="match status" value="1"/>
</dbReference>
<dbReference type="InterPro" id="IPR010132">
    <property type="entry name" value="ATPase_T1SS_HlyB"/>
</dbReference>
<dbReference type="EMBL" id="FOFG01000002">
    <property type="protein sequence ID" value="SEQ08527.1"/>
    <property type="molecule type" value="Genomic_DNA"/>
</dbReference>
<dbReference type="GO" id="GO:0008233">
    <property type="term" value="F:peptidase activity"/>
    <property type="evidence" value="ECO:0007669"/>
    <property type="project" value="InterPro"/>
</dbReference>
<dbReference type="GO" id="GO:0006508">
    <property type="term" value="P:proteolysis"/>
    <property type="evidence" value="ECO:0007669"/>
    <property type="project" value="InterPro"/>
</dbReference>
<dbReference type="AlphaFoldDB" id="A0A1H9D593"/>
<evidence type="ECO:0000256" key="2">
    <source>
        <dbReference type="ARBA" id="ARBA00005417"/>
    </source>
</evidence>
<dbReference type="InterPro" id="IPR003439">
    <property type="entry name" value="ABC_transporter-like_ATP-bd"/>
</dbReference>
<dbReference type="Proteomes" id="UP000199647">
    <property type="component" value="Unassembled WGS sequence"/>
</dbReference>
<evidence type="ECO:0000256" key="1">
    <source>
        <dbReference type="ARBA" id="ARBA00004651"/>
    </source>
</evidence>
<dbReference type="SUPFAM" id="SSF90123">
    <property type="entry name" value="ABC transporter transmembrane region"/>
    <property type="match status" value="1"/>
</dbReference>
<keyword evidence="9 11" id="KW-0472">Membrane</keyword>
<dbReference type="Pfam" id="PF00005">
    <property type="entry name" value="ABC_tran"/>
    <property type="match status" value="1"/>
</dbReference>
<keyword evidence="3" id="KW-0813">Transport</keyword>
<keyword evidence="16" id="KW-1185">Reference proteome</keyword>
<evidence type="ECO:0000256" key="9">
    <source>
        <dbReference type="ARBA" id="ARBA00023136"/>
    </source>
</evidence>
<dbReference type="PANTHER" id="PTHR24221:SF647">
    <property type="entry name" value="BLL6336 PROTEIN"/>
    <property type="match status" value="1"/>
</dbReference>
<dbReference type="NCBIfam" id="TIGR01846">
    <property type="entry name" value="type_I_sec_HlyB"/>
    <property type="match status" value="1"/>
</dbReference>
<sequence length="729" mass="80504">MSVGTITTAAQPADAASNANPTPDSGLSALALIAAFYQVRCDTAQITHELGLGQRAAGVTDVVRGAKLLGLKCRALLNQKRQRLENVPLPAVLQLKDGRFVVLGRRHDDGTWRIIDPATRGVEMEKGDAFVERWNGTIILSTKRLKMDEAPREFGIGWFRPSIWRYRKPLANVLIASLFVQLCALITPIFFQITIDKVLVHKGYSTLTLVVVGLLVLGFFNIVLQYLRTYILSHTTSRMDVELGSKLFDHLLRLPLAYFETRPAGQTVARVRELETIRNFLTGQGLTSALDLLFTFIFLAILFVYSTLLGLIVLISIPCYMGVAMMLRPLLREKVKERFNRGAASNQFLVESIVGIQTVKAMAVEPNLRNEWEEKQASYVRASFESVMLASLGQNSIQYINKVASALVLFFGARAVINGDLTVGSLVAFNMIMGQVTAPILRLSQLWQDFQQVKVSVDRLGDVLNSPTESRALGQANLPPARGAVTVRGVTFRYRPDTPEVLKNVNVEVGAGQVIGIVGPSGSGKSTFTKLLQRLYTPERGQVLVDGIDIGQVDPAWLRRQIGVVLQENLLFNRTVHDNIALANPGMSRAQVIGVARLAGADEFINRLPLGYDTRIEERGANLSGGQRQRLAIARALATNPRILIFDEATSALDYESEKIIQDNMRHIVRGRTVIIIAHRLMAVRDCDRIIAMQDGVIVEDGSHNELLARSSSLYGRLWRMQAGQEAAA</sequence>
<dbReference type="SUPFAM" id="SSF52540">
    <property type="entry name" value="P-loop containing nucleoside triphosphate hydrolases"/>
    <property type="match status" value="1"/>
</dbReference>
<evidence type="ECO:0000313" key="16">
    <source>
        <dbReference type="Proteomes" id="UP000199647"/>
    </source>
</evidence>
<dbReference type="GO" id="GO:0005524">
    <property type="term" value="F:ATP binding"/>
    <property type="evidence" value="ECO:0007669"/>
    <property type="project" value="UniProtKB-KW"/>
</dbReference>
<evidence type="ECO:0000256" key="8">
    <source>
        <dbReference type="ARBA" id="ARBA00022989"/>
    </source>
</evidence>
<evidence type="ECO:0000256" key="4">
    <source>
        <dbReference type="ARBA" id="ARBA00022475"/>
    </source>
</evidence>
<dbReference type="Gene3D" id="3.90.70.10">
    <property type="entry name" value="Cysteine proteinases"/>
    <property type="match status" value="1"/>
</dbReference>
<dbReference type="STRING" id="1855383.SAMN05216548_102352"/>
<protein>
    <submittedName>
        <fullName evidence="15">ATP-binding cassette, subfamily B, HlyB/CyaB</fullName>
    </submittedName>
</protein>
<name>A0A1H9D593_9HYPH</name>
<dbReference type="PROSITE" id="PS50990">
    <property type="entry name" value="PEPTIDASE_C39"/>
    <property type="match status" value="1"/>
</dbReference>
<dbReference type="GO" id="GO:0016887">
    <property type="term" value="F:ATP hydrolysis activity"/>
    <property type="evidence" value="ECO:0007669"/>
    <property type="project" value="InterPro"/>
</dbReference>
<dbReference type="InterPro" id="IPR011527">
    <property type="entry name" value="ABC1_TM_dom"/>
</dbReference>
<dbReference type="FunFam" id="3.40.50.300:FF:000299">
    <property type="entry name" value="ABC transporter ATP-binding protein/permease"/>
    <property type="match status" value="1"/>
</dbReference>